<evidence type="ECO:0000313" key="3">
    <source>
        <dbReference type="Proteomes" id="UP001196980"/>
    </source>
</evidence>
<sequence length="1297" mass="144049">MKHIRDLKAQASVAIIVPMLLAVSIIFGMGYLLLSKTPHVQALVYVPALITLGSCVLYFWLTVLDNNQTKQQISEYLRLMNHHPSSGMESQVQAESDAEAESDAQTNLAYLQASLETIIALLEQSNRLAAGAVNKELILSVCETIDEGLKKHANTVHRSNSQHVENLISNITEIFFTNLKPGIDAIVCGLNRTDDKQTDSQSTIRQLVSAIDGMKSFKDDIVVELARLPEALNAIPLQYSQDIKSVIEQLQLLPEQMRSTYTKLTTYLSSAINEIQGLYADGFEQISKLSAHGTMAQENLEKLIERINAAIEKQLDTFNDGARAAHLVSETASALATTSADIRLLTDGLIKSADSHERLCVNFNDLFKETEGISRLNSQVLEKQQSTFREFQDAIEKVLTNLVHQTDVFTGRTTEGLRQFIDDIVSSLSKTSGTMENQRTRLLEWTDSIDQHMDKLSCHSALTQENFERLMSGITNAVDKQADTLKDTTQVVERIKESVALLATASGDISLLTDGLIKSMDSHDRLYVSFNDLFRETEGISKLNSQLFEKHQATFKELEGTIEKVLTNLVHQADVFTGRTTDGLRQFIDDIVSSLSKTAGTMENQHARLLEWTDSIDQHMGKFSTHSALTQENFERLMSGITNAVDKQADTLKDSAQVVGLIKESVALLATVSGDISLLTDGLVKSTDSHDRLYVSFNDLFRETEGISKLNSQLFEKHQATFRELEGTIEKVLTNLVHQADVFTGRTTDGLRQFIDDIVSSLSKTTDTMENQHTRLLEWTNSIDQHVGRLSIHSALTQENFERLMTIITNAVDKQADTLKDSAQVVERIKESADLLVTASGDVRLLADGLTKSTDSQQRLCVNFNDLFKETEGISKLNSQLFEKHQATFKELEGIIEKALTNLVHQADVFTGRATEGLRQFIDDIVSSLSKTAGTMENQHTRLLEWTNSIDQHVGKLSTHSALTQENFERLMSGITNAIDKQADTLKDSARVVGLIKESAALLAIASGDVRLLTDGLAKSTGSQERLYVNFNDLFKEIEGISKLNSRLLEKQQATFKELEGTIEKVMTNLVVQTDVFTVRTTDGLKQFIDDITSNLSKTSGSIDNQTAKFMDWTSSIEQHISKLSTHHTVSQDGLKQLVNLINSSIERQNNTLEKSSKLVSLIKESAVLLATASTGVKHLTEGLIKSADTHEKLYANFNNLLKEVDGKSKLNTQLLEHERDAFKELGTTVEKLLFNLVKQTDVFTGRTTDGLTRFINDINAGLSESVNSLRGVIHVQTELVDEISSTLVQLNDKLKG</sequence>
<keyword evidence="1" id="KW-0472">Membrane</keyword>
<comment type="caution">
    <text evidence="2">The sequence shown here is derived from an EMBL/GenBank/DDBJ whole genome shotgun (WGS) entry which is preliminary data.</text>
</comment>
<feature type="transmembrane region" description="Helical" evidence="1">
    <location>
        <begin position="42"/>
        <end position="61"/>
    </location>
</feature>
<name>A0ABS6RVT1_9BACT</name>
<evidence type="ECO:0000256" key="1">
    <source>
        <dbReference type="SAM" id="Phobius"/>
    </source>
</evidence>
<gene>
    <name evidence="2" type="ORF">HWQ67_03025</name>
</gene>
<keyword evidence="3" id="KW-1185">Reference proteome</keyword>
<dbReference type="Proteomes" id="UP001196980">
    <property type="component" value="Unassembled WGS sequence"/>
</dbReference>
<proteinExistence type="predicted"/>
<dbReference type="RefSeq" id="WP_218251171.1">
    <property type="nucleotide sequence ID" value="NZ_JABXWD010000031.1"/>
</dbReference>
<keyword evidence="1" id="KW-1133">Transmembrane helix</keyword>
<organism evidence="2 3">
    <name type="scientific">Candidatus Magnetobacterium casense</name>
    <dbReference type="NCBI Taxonomy" id="1455061"/>
    <lineage>
        <taxon>Bacteria</taxon>
        <taxon>Pseudomonadati</taxon>
        <taxon>Nitrospirota</taxon>
        <taxon>Thermodesulfovibrionia</taxon>
        <taxon>Thermodesulfovibrionales</taxon>
        <taxon>Candidatus Magnetobacteriaceae</taxon>
        <taxon>Candidatus Magnetobacterium</taxon>
    </lineage>
</organism>
<feature type="transmembrane region" description="Helical" evidence="1">
    <location>
        <begin position="12"/>
        <end position="35"/>
    </location>
</feature>
<reference evidence="2 3" key="1">
    <citation type="journal article" date="2020" name="J Geophys Res Biogeosci">
        <title>Magnetotaxis as an Adaptation to Enable Bacterial Shuttling of Microbial Sulfur and Sulfur Cycling Across Aquatic Oxic#Anoxic Interfaces.</title>
        <authorList>
            <person name="Li J."/>
            <person name="Liu P."/>
            <person name="Wang J."/>
            <person name="Roberts A.P."/>
            <person name="Pan Y."/>
        </authorList>
    </citation>
    <scope>NUCLEOTIDE SEQUENCE [LARGE SCALE GENOMIC DNA]</scope>
    <source>
        <strain evidence="2 3">MYR-1_YQ</strain>
    </source>
</reference>
<keyword evidence="1" id="KW-0812">Transmembrane</keyword>
<dbReference type="EMBL" id="JABXWD010000031">
    <property type="protein sequence ID" value="MBV6340552.1"/>
    <property type="molecule type" value="Genomic_DNA"/>
</dbReference>
<accession>A0ABS6RVT1</accession>
<protein>
    <submittedName>
        <fullName evidence="2">Uncharacterized protein</fullName>
    </submittedName>
</protein>
<evidence type="ECO:0000313" key="2">
    <source>
        <dbReference type="EMBL" id="MBV6340552.1"/>
    </source>
</evidence>